<sequence>MDRMFRVLAFFLFAITLMFFAGDMATVAGLFLFQALVFLVLSYFRLSERAYLFVFGGYMVIAFIGMVFWSFFMMGSS</sequence>
<proteinExistence type="predicted"/>
<protein>
    <recommendedName>
        <fullName evidence="4">DUF2626 domain-containing protein</fullName>
    </recommendedName>
</protein>
<evidence type="ECO:0008006" key="4">
    <source>
        <dbReference type="Google" id="ProtNLM"/>
    </source>
</evidence>
<name>A0A1U9KBR5_9BACL</name>
<dbReference type="AlphaFoldDB" id="A0A1U9KBR5"/>
<keyword evidence="3" id="KW-1185">Reference proteome</keyword>
<feature type="transmembrane region" description="Helical" evidence="1">
    <location>
        <begin position="51"/>
        <end position="72"/>
    </location>
</feature>
<dbReference type="Pfam" id="PF11117">
    <property type="entry name" value="DUF2626"/>
    <property type="match status" value="1"/>
</dbReference>
<reference evidence="2 3" key="1">
    <citation type="journal article" date="2015" name="Int. J. Syst. Evol. Microbiol.">
        <title>Novibacillus thermophilus gen. nov., sp. nov., a Gram-staining-negative and moderately thermophilic member of the family Thermoactinomycetaceae.</title>
        <authorList>
            <person name="Yang G."/>
            <person name="Chen J."/>
            <person name="Zhou S."/>
        </authorList>
    </citation>
    <scope>NUCLEOTIDE SEQUENCE [LARGE SCALE GENOMIC DNA]</scope>
    <source>
        <strain evidence="2 3">SG-1</strain>
    </source>
</reference>
<evidence type="ECO:0000313" key="3">
    <source>
        <dbReference type="Proteomes" id="UP000188603"/>
    </source>
</evidence>
<keyword evidence="1" id="KW-0812">Transmembrane</keyword>
<feature type="transmembrane region" description="Helical" evidence="1">
    <location>
        <begin position="27"/>
        <end position="44"/>
    </location>
</feature>
<evidence type="ECO:0000256" key="1">
    <source>
        <dbReference type="SAM" id="Phobius"/>
    </source>
</evidence>
<feature type="transmembrane region" description="Helical" evidence="1">
    <location>
        <begin position="5"/>
        <end position="21"/>
    </location>
</feature>
<dbReference type="KEGG" id="ntr:B0W44_06600"/>
<evidence type="ECO:0000313" key="2">
    <source>
        <dbReference type="EMBL" id="AQS57433.1"/>
    </source>
</evidence>
<organism evidence="2 3">
    <name type="scientific">Novibacillus thermophilus</name>
    <dbReference type="NCBI Taxonomy" id="1471761"/>
    <lineage>
        <taxon>Bacteria</taxon>
        <taxon>Bacillati</taxon>
        <taxon>Bacillota</taxon>
        <taxon>Bacilli</taxon>
        <taxon>Bacillales</taxon>
        <taxon>Thermoactinomycetaceae</taxon>
        <taxon>Novibacillus</taxon>
    </lineage>
</organism>
<keyword evidence="1" id="KW-1133">Transmembrane helix</keyword>
<gene>
    <name evidence="2" type="ORF">B0W44_06600</name>
</gene>
<accession>A0A1U9KBR5</accession>
<dbReference type="EMBL" id="CP019699">
    <property type="protein sequence ID" value="AQS57433.1"/>
    <property type="molecule type" value="Genomic_DNA"/>
</dbReference>
<dbReference type="STRING" id="1471761.B0W44_06600"/>
<dbReference type="OrthoDB" id="2353516at2"/>
<keyword evidence="1" id="KW-0472">Membrane</keyword>
<dbReference type="Proteomes" id="UP000188603">
    <property type="component" value="Chromosome"/>
</dbReference>
<dbReference type="InterPro" id="IPR020254">
    <property type="entry name" value="DUF2626"/>
</dbReference>